<dbReference type="AlphaFoldDB" id="A0AAC9MX62"/>
<dbReference type="SMART" id="SM00448">
    <property type="entry name" value="REC"/>
    <property type="match status" value="1"/>
</dbReference>
<dbReference type="GO" id="GO:0005829">
    <property type="term" value="C:cytosol"/>
    <property type="evidence" value="ECO:0007669"/>
    <property type="project" value="TreeGrafter"/>
</dbReference>
<evidence type="ECO:0000256" key="4">
    <source>
        <dbReference type="SAM" id="MobiDB-lite"/>
    </source>
</evidence>
<dbReference type="Pfam" id="PF00486">
    <property type="entry name" value="Trans_reg_C"/>
    <property type="match status" value="1"/>
</dbReference>
<evidence type="ECO:0000259" key="6">
    <source>
        <dbReference type="PROSITE" id="PS51755"/>
    </source>
</evidence>
<dbReference type="GO" id="GO:0006355">
    <property type="term" value="P:regulation of DNA-templated transcription"/>
    <property type="evidence" value="ECO:0007669"/>
    <property type="project" value="InterPro"/>
</dbReference>
<evidence type="ECO:0000256" key="1">
    <source>
        <dbReference type="ARBA" id="ARBA00023125"/>
    </source>
</evidence>
<feature type="DNA-binding region" description="OmpR/PhoB-type" evidence="3">
    <location>
        <begin position="132"/>
        <end position="230"/>
    </location>
</feature>
<protein>
    <submittedName>
        <fullName evidence="7">Two-component system response regulator</fullName>
    </submittedName>
</protein>
<dbReference type="CDD" id="cd17574">
    <property type="entry name" value="REC_OmpR"/>
    <property type="match status" value="1"/>
</dbReference>
<dbReference type="InterPro" id="IPR001867">
    <property type="entry name" value="OmpR/PhoB-type_DNA-bd"/>
</dbReference>
<dbReference type="Gene3D" id="3.40.50.2300">
    <property type="match status" value="1"/>
</dbReference>
<dbReference type="InterPro" id="IPR001789">
    <property type="entry name" value="Sig_transdc_resp-reg_receiver"/>
</dbReference>
<dbReference type="InterPro" id="IPR039420">
    <property type="entry name" value="WalR-like"/>
</dbReference>
<dbReference type="SMART" id="SM00862">
    <property type="entry name" value="Trans_reg_C"/>
    <property type="match status" value="1"/>
</dbReference>
<dbReference type="PANTHER" id="PTHR48111">
    <property type="entry name" value="REGULATOR OF RPOS"/>
    <property type="match status" value="1"/>
</dbReference>
<dbReference type="EMBL" id="CP014859">
    <property type="protein sequence ID" value="AOS61711.1"/>
    <property type="molecule type" value="Genomic_DNA"/>
</dbReference>
<dbReference type="InterPro" id="IPR036388">
    <property type="entry name" value="WH-like_DNA-bd_sf"/>
</dbReference>
<feature type="region of interest" description="Disordered" evidence="4">
    <location>
        <begin position="228"/>
        <end position="270"/>
    </location>
</feature>
<evidence type="ECO:0000313" key="7">
    <source>
        <dbReference type="EMBL" id="AOS61711.1"/>
    </source>
</evidence>
<feature type="domain" description="Response regulatory" evidence="5">
    <location>
        <begin position="9"/>
        <end position="123"/>
    </location>
</feature>
<dbReference type="SUPFAM" id="SSF52172">
    <property type="entry name" value="CheY-like"/>
    <property type="match status" value="1"/>
</dbReference>
<evidence type="ECO:0000313" key="8">
    <source>
        <dbReference type="Proteomes" id="UP000095210"/>
    </source>
</evidence>
<dbReference type="GO" id="GO:0032993">
    <property type="term" value="C:protein-DNA complex"/>
    <property type="evidence" value="ECO:0007669"/>
    <property type="project" value="TreeGrafter"/>
</dbReference>
<sequence>MHPGGVQPRVLVADDEPGVRRALERGLTAEGMIVVTAGTGPQALRLASTGSFDAVLLDIMLPGLSGYRVLQQIRADGNETPVLLVSAKDGEVDQADGLDLGADGYVVKPFSFLVLLAQLRAVLRRAGDREDRTVLTVSHLAVDLGARRVTWHGNEVSLSPREYAVLAALLRRAGSVVTKEELLREVWGDEEAASRNVVEVYVGYLRRKLQAAGAHQVVRTVRGHGYLAAEPEPDAVSETSSTPEPGPTSQRAQRPRAKSIAPRRLFRPKP</sequence>
<dbReference type="KEGG" id="ahm:TL08_04405"/>
<dbReference type="Gene3D" id="1.10.10.10">
    <property type="entry name" value="Winged helix-like DNA-binding domain superfamily/Winged helix DNA-binding domain"/>
    <property type="match status" value="1"/>
</dbReference>
<evidence type="ECO:0000259" key="5">
    <source>
        <dbReference type="PROSITE" id="PS50110"/>
    </source>
</evidence>
<organism evidence="7 8">
    <name type="scientific">Actinoalloteichus hymeniacidonis</name>
    <dbReference type="NCBI Taxonomy" id="340345"/>
    <lineage>
        <taxon>Bacteria</taxon>
        <taxon>Bacillati</taxon>
        <taxon>Actinomycetota</taxon>
        <taxon>Actinomycetes</taxon>
        <taxon>Pseudonocardiales</taxon>
        <taxon>Pseudonocardiaceae</taxon>
        <taxon>Actinoalloteichus</taxon>
    </lineage>
</organism>
<keyword evidence="2" id="KW-0597">Phosphoprotein</keyword>
<dbReference type="PROSITE" id="PS51755">
    <property type="entry name" value="OMPR_PHOB"/>
    <property type="match status" value="1"/>
</dbReference>
<dbReference type="GO" id="GO:0000976">
    <property type="term" value="F:transcription cis-regulatory region binding"/>
    <property type="evidence" value="ECO:0007669"/>
    <property type="project" value="TreeGrafter"/>
</dbReference>
<dbReference type="PANTHER" id="PTHR48111:SF36">
    <property type="entry name" value="TRANSCRIPTIONAL REGULATORY PROTEIN CUTR"/>
    <property type="match status" value="1"/>
</dbReference>
<accession>A0AAC9MX62</accession>
<dbReference type="Pfam" id="PF00072">
    <property type="entry name" value="Response_reg"/>
    <property type="match status" value="1"/>
</dbReference>
<reference evidence="8" key="1">
    <citation type="submission" date="2016-03" db="EMBL/GenBank/DDBJ databases">
        <title>Complete genome sequence of the type strain Actinoalloteichus hymeniacidonis DSM 45092.</title>
        <authorList>
            <person name="Schaffert L."/>
            <person name="Albersmeier A."/>
            <person name="Winkler A."/>
            <person name="Kalinowski J."/>
            <person name="Zotchev S."/>
            <person name="Ruckert C."/>
        </authorList>
    </citation>
    <scope>NUCLEOTIDE SEQUENCE [LARGE SCALE GENOMIC DNA]</scope>
    <source>
        <strain evidence="8">HPA177(T) (DSM 45092(T))</strain>
    </source>
</reference>
<evidence type="ECO:0000256" key="3">
    <source>
        <dbReference type="PROSITE-ProRule" id="PRU01091"/>
    </source>
</evidence>
<keyword evidence="8" id="KW-1185">Reference proteome</keyword>
<dbReference type="GO" id="GO:0000156">
    <property type="term" value="F:phosphorelay response regulator activity"/>
    <property type="evidence" value="ECO:0007669"/>
    <property type="project" value="TreeGrafter"/>
</dbReference>
<feature type="compositionally biased region" description="Polar residues" evidence="4">
    <location>
        <begin position="237"/>
        <end position="252"/>
    </location>
</feature>
<feature type="modified residue" description="4-aspartylphosphate" evidence="2">
    <location>
        <position position="58"/>
    </location>
</feature>
<keyword evidence="1 3" id="KW-0238">DNA-binding</keyword>
<name>A0AAC9MX62_9PSEU</name>
<proteinExistence type="predicted"/>
<dbReference type="InterPro" id="IPR011006">
    <property type="entry name" value="CheY-like_superfamily"/>
</dbReference>
<feature type="domain" description="OmpR/PhoB-type" evidence="6">
    <location>
        <begin position="132"/>
        <end position="230"/>
    </location>
</feature>
<evidence type="ECO:0000256" key="2">
    <source>
        <dbReference type="PROSITE-ProRule" id="PRU00169"/>
    </source>
</evidence>
<dbReference type="PROSITE" id="PS50110">
    <property type="entry name" value="RESPONSE_REGULATORY"/>
    <property type="match status" value="1"/>
</dbReference>
<dbReference type="Proteomes" id="UP000095210">
    <property type="component" value="Chromosome"/>
</dbReference>
<gene>
    <name evidence="7" type="ORF">TL08_04405</name>
</gene>
<dbReference type="CDD" id="cd00383">
    <property type="entry name" value="trans_reg_C"/>
    <property type="match status" value="1"/>
</dbReference>